<comment type="caution">
    <text evidence="5">The sequence shown here is derived from an EMBL/GenBank/DDBJ whole genome shotgun (WGS) entry which is preliminary data.</text>
</comment>
<evidence type="ECO:0000256" key="2">
    <source>
        <dbReference type="ARBA" id="ARBA00023125"/>
    </source>
</evidence>
<evidence type="ECO:0000313" key="6">
    <source>
        <dbReference type="Proteomes" id="UP000193926"/>
    </source>
</evidence>
<dbReference type="CDD" id="cd06999">
    <property type="entry name" value="cupin_HpaA-like_N"/>
    <property type="match status" value="1"/>
</dbReference>
<dbReference type="SUPFAM" id="SSF51182">
    <property type="entry name" value="RmlC-like cupins"/>
    <property type="match status" value="1"/>
</dbReference>
<dbReference type="GO" id="GO:0003700">
    <property type="term" value="F:DNA-binding transcription factor activity"/>
    <property type="evidence" value="ECO:0007669"/>
    <property type="project" value="InterPro"/>
</dbReference>
<dbReference type="PANTHER" id="PTHR43280">
    <property type="entry name" value="ARAC-FAMILY TRANSCRIPTIONAL REGULATOR"/>
    <property type="match status" value="1"/>
</dbReference>
<evidence type="ECO:0000256" key="3">
    <source>
        <dbReference type="ARBA" id="ARBA00023163"/>
    </source>
</evidence>
<keyword evidence="6" id="KW-1185">Reference proteome</keyword>
<evidence type="ECO:0000256" key="1">
    <source>
        <dbReference type="ARBA" id="ARBA00023015"/>
    </source>
</evidence>
<name>A0A1X4NI45_9RHOB</name>
<keyword evidence="1" id="KW-0805">Transcription regulation</keyword>
<dbReference type="AlphaFoldDB" id="A0A1X4NI45"/>
<dbReference type="InterPro" id="IPR011051">
    <property type="entry name" value="RmlC_Cupin_sf"/>
</dbReference>
<dbReference type="SUPFAM" id="SSF46689">
    <property type="entry name" value="Homeodomain-like"/>
    <property type="match status" value="1"/>
</dbReference>
<accession>A0A1X4NI45</accession>
<dbReference type="Pfam" id="PF07883">
    <property type="entry name" value="Cupin_2"/>
    <property type="match status" value="1"/>
</dbReference>
<evidence type="ECO:0000313" key="5">
    <source>
        <dbReference type="EMBL" id="OSQ47626.1"/>
    </source>
</evidence>
<reference evidence="5 6" key="1">
    <citation type="submission" date="2014-03" db="EMBL/GenBank/DDBJ databases">
        <title>The draft genome sequence of Marivita geojedonensis KCTC 23882.</title>
        <authorList>
            <person name="Lai Q."/>
            <person name="Shao Z."/>
        </authorList>
    </citation>
    <scope>NUCLEOTIDE SEQUENCE [LARGE SCALE GENOMIC DNA]</scope>
    <source>
        <strain evidence="5 6">DPG-138</strain>
    </source>
</reference>
<evidence type="ECO:0000259" key="4">
    <source>
        <dbReference type="PROSITE" id="PS01124"/>
    </source>
</evidence>
<organism evidence="5 6">
    <name type="scientific">Marivita geojedonensis</name>
    <dbReference type="NCBI Taxonomy" id="1123756"/>
    <lineage>
        <taxon>Bacteria</taxon>
        <taxon>Pseudomonadati</taxon>
        <taxon>Pseudomonadota</taxon>
        <taxon>Alphaproteobacteria</taxon>
        <taxon>Rhodobacterales</taxon>
        <taxon>Roseobacteraceae</taxon>
        <taxon>Marivita</taxon>
    </lineage>
</organism>
<protein>
    <recommendedName>
        <fullName evidence="4">HTH araC/xylS-type domain-containing protein</fullName>
    </recommendedName>
</protein>
<proteinExistence type="predicted"/>
<dbReference type="STRING" id="1123756.MGEO_15890"/>
<dbReference type="InterPro" id="IPR009057">
    <property type="entry name" value="Homeodomain-like_sf"/>
</dbReference>
<dbReference type="GO" id="GO:0043565">
    <property type="term" value="F:sequence-specific DNA binding"/>
    <property type="evidence" value="ECO:0007669"/>
    <property type="project" value="InterPro"/>
</dbReference>
<dbReference type="PANTHER" id="PTHR43280:SF32">
    <property type="entry name" value="TRANSCRIPTIONAL REGULATORY PROTEIN"/>
    <property type="match status" value="1"/>
</dbReference>
<dbReference type="SMART" id="SM00342">
    <property type="entry name" value="HTH_ARAC"/>
    <property type="match status" value="1"/>
</dbReference>
<feature type="domain" description="HTH araC/xylS-type" evidence="4">
    <location>
        <begin position="182"/>
        <end position="280"/>
    </location>
</feature>
<keyword evidence="2" id="KW-0238">DNA-binding</keyword>
<dbReference type="InterPro" id="IPR020449">
    <property type="entry name" value="Tscrpt_reg_AraC-type_HTH"/>
</dbReference>
<dbReference type="InterPro" id="IPR014710">
    <property type="entry name" value="RmlC-like_jellyroll"/>
</dbReference>
<dbReference type="PRINTS" id="PR00032">
    <property type="entry name" value="HTHARAC"/>
</dbReference>
<dbReference type="Gene3D" id="2.60.120.10">
    <property type="entry name" value="Jelly Rolls"/>
    <property type="match status" value="1"/>
</dbReference>
<keyword evidence="3" id="KW-0804">Transcription</keyword>
<dbReference type="InterPro" id="IPR013096">
    <property type="entry name" value="Cupin_2"/>
</dbReference>
<dbReference type="InterPro" id="IPR047264">
    <property type="entry name" value="Cupin_HpaA-like_N"/>
</dbReference>
<dbReference type="RefSeq" id="WP_158091031.1">
    <property type="nucleotide sequence ID" value="NZ_JFKC01000019.1"/>
</dbReference>
<sequence length="283" mass="31425">MSAENTIPAFGLYGERDPFPDVIHFEDFSARAPVHGWRILPHRHSQMSQLFLVDSGWIDATTDGEERHITPDHFLYIPEHCVHDFVFRPGTSGGIFSFPISVVGSVAPDTHSILSALSKPLTGPLCPRLRQMTDLLRDMTLDATPFRAQQVVGLAHSVLAKLAETRQPLPEGASGRKSARLFELDDLITRHVADGWTASAYADALSISTGHLSRLCRHATGLGATAYIEEKVMQEACRLLAFTQLPISEVGYRLGFLDPSYFSKRFRNARGQTPSDYRAMFTN</sequence>
<dbReference type="PROSITE" id="PS01124">
    <property type="entry name" value="HTH_ARAC_FAMILY_2"/>
    <property type="match status" value="1"/>
</dbReference>
<gene>
    <name evidence="5" type="ORF">MGEO_15890</name>
</gene>
<dbReference type="OrthoDB" id="9814125at2"/>
<dbReference type="EMBL" id="JFKC01000019">
    <property type="protein sequence ID" value="OSQ47626.1"/>
    <property type="molecule type" value="Genomic_DNA"/>
</dbReference>
<dbReference type="Pfam" id="PF12833">
    <property type="entry name" value="HTH_18"/>
    <property type="match status" value="1"/>
</dbReference>
<dbReference type="InterPro" id="IPR018060">
    <property type="entry name" value="HTH_AraC"/>
</dbReference>
<dbReference type="Proteomes" id="UP000193926">
    <property type="component" value="Unassembled WGS sequence"/>
</dbReference>
<dbReference type="Gene3D" id="1.10.10.60">
    <property type="entry name" value="Homeodomain-like"/>
    <property type="match status" value="1"/>
</dbReference>